<dbReference type="Pfam" id="PF05838">
    <property type="entry name" value="Glyco_hydro_108"/>
    <property type="match status" value="1"/>
</dbReference>
<dbReference type="InterPro" id="IPR023346">
    <property type="entry name" value="Lysozyme-like_dom_sf"/>
</dbReference>
<evidence type="ECO:0000259" key="1">
    <source>
        <dbReference type="Pfam" id="PF05838"/>
    </source>
</evidence>
<feature type="domain" description="TtsA-like Glycoside hydrolase family 108" evidence="1">
    <location>
        <begin position="12"/>
        <end position="98"/>
    </location>
</feature>
<dbReference type="AlphaFoldDB" id="A0A6M1SWB8"/>
<dbReference type="Proteomes" id="UP000474802">
    <property type="component" value="Unassembled WGS sequence"/>
</dbReference>
<organism evidence="2 3">
    <name type="scientific">Devosia aurantiaca</name>
    <dbReference type="NCBI Taxonomy" id="2714858"/>
    <lineage>
        <taxon>Bacteria</taxon>
        <taxon>Pseudomonadati</taxon>
        <taxon>Pseudomonadota</taxon>
        <taxon>Alphaproteobacteria</taxon>
        <taxon>Hyphomicrobiales</taxon>
        <taxon>Devosiaceae</taxon>
        <taxon>Devosia</taxon>
    </lineage>
</organism>
<dbReference type="RefSeq" id="WP_164535534.1">
    <property type="nucleotide sequence ID" value="NZ_JAALFG010000005.1"/>
</dbReference>
<proteinExistence type="predicted"/>
<dbReference type="SUPFAM" id="SSF53955">
    <property type="entry name" value="Lysozyme-like"/>
    <property type="match status" value="1"/>
</dbReference>
<dbReference type="Gene3D" id="1.20.141.10">
    <property type="entry name" value="Chitosanase, subunit A, domain 1"/>
    <property type="match status" value="1"/>
</dbReference>
<dbReference type="GO" id="GO:0016787">
    <property type="term" value="F:hydrolase activity"/>
    <property type="evidence" value="ECO:0007669"/>
    <property type="project" value="UniProtKB-KW"/>
</dbReference>
<protein>
    <submittedName>
        <fullName evidence="2">Glycoside hydrolase family 108 protein</fullName>
    </submittedName>
</protein>
<accession>A0A6M1SWB8</accession>
<reference evidence="2 3" key="1">
    <citation type="submission" date="2020-02" db="EMBL/GenBank/DDBJ databases">
        <authorList>
            <person name="Khan S.A."/>
            <person name="Jeon C.O."/>
            <person name="Chun B.H."/>
        </authorList>
    </citation>
    <scope>NUCLEOTIDE SEQUENCE [LARGE SCALE GENOMIC DNA]</scope>
    <source>
        <strain evidence="2 3">H239</strain>
    </source>
</reference>
<keyword evidence="3" id="KW-1185">Reference proteome</keyword>
<comment type="caution">
    <text evidence="2">The sequence shown here is derived from an EMBL/GenBank/DDBJ whole genome shotgun (WGS) entry which is preliminary data.</text>
</comment>
<sequence length="213" mass="22932">MAENNFAAALPAVLAHEGGYVDHPSDPGGATNMGITQKTLARWRNVSPWTALPKSAVKALGRDEVAAIYKERYWDEVRGDDLPAGLDYALFDYAVNSGSARAAITLQTIVGVAPDGEVGPITLAATAKLPVKTLIVDLCSQRLAFLERLSTYPVFGRGWKKRVDGVRVLAMKMADTSAVVTAEPAPKPVKLDTRVRQHIQIIRAELDALEAAL</sequence>
<reference evidence="2 3" key="2">
    <citation type="submission" date="2020-03" db="EMBL/GenBank/DDBJ databases">
        <title>Devosia chinhatensis sp. nov., isolated from a hexachlorocyclohexane (HCH) dump site in India.</title>
        <authorList>
            <person name="Kumar M."/>
            <person name="Lal R."/>
        </authorList>
    </citation>
    <scope>NUCLEOTIDE SEQUENCE [LARGE SCALE GENOMIC DNA]</scope>
    <source>
        <strain evidence="2 3">H239</strain>
    </source>
</reference>
<gene>
    <name evidence="2" type="ORF">G5575_18050</name>
</gene>
<evidence type="ECO:0000313" key="2">
    <source>
        <dbReference type="EMBL" id="NGP19285.1"/>
    </source>
</evidence>
<dbReference type="InterPro" id="IPR008565">
    <property type="entry name" value="TtsA-like_GH18_dom"/>
</dbReference>
<dbReference type="CDD" id="cd13926">
    <property type="entry name" value="N-acetylmuramidase_GH108"/>
    <property type="match status" value="1"/>
</dbReference>
<evidence type="ECO:0000313" key="3">
    <source>
        <dbReference type="Proteomes" id="UP000474802"/>
    </source>
</evidence>
<dbReference type="EMBL" id="JAALFG010000005">
    <property type="protein sequence ID" value="NGP19285.1"/>
    <property type="molecule type" value="Genomic_DNA"/>
</dbReference>
<keyword evidence="2" id="KW-0378">Hydrolase</keyword>
<name>A0A6M1SWB8_9HYPH</name>